<feature type="region of interest" description="Disordered" evidence="11">
    <location>
        <begin position="1"/>
        <end position="26"/>
    </location>
</feature>
<keyword evidence="15" id="KW-1185">Reference proteome</keyword>
<dbReference type="GO" id="GO:0007131">
    <property type="term" value="P:reciprocal meiotic recombination"/>
    <property type="evidence" value="ECO:0007669"/>
    <property type="project" value="UniProtKB-ARBA"/>
</dbReference>
<dbReference type="InterPro" id="IPR001650">
    <property type="entry name" value="Helicase_C-like"/>
</dbReference>
<dbReference type="EC" id="5.6.2.4" evidence="9"/>
<dbReference type="GO" id="GO:0003676">
    <property type="term" value="F:nucleic acid binding"/>
    <property type="evidence" value="ECO:0007669"/>
    <property type="project" value="InterPro"/>
</dbReference>
<dbReference type="SMART" id="SM00487">
    <property type="entry name" value="DEXDc"/>
    <property type="match status" value="1"/>
</dbReference>
<protein>
    <recommendedName>
        <fullName evidence="9">DNA 3'-5' helicase</fullName>
        <ecNumber evidence="9">5.6.2.4</ecNumber>
    </recommendedName>
</protein>
<feature type="compositionally biased region" description="Basic and acidic residues" evidence="11">
    <location>
        <begin position="64"/>
        <end position="79"/>
    </location>
</feature>
<evidence type="ECO:0000256" key="9">
    <source>
        <dbReference type="ARBA" id="ARBA00034808"/>
    </source>
</evidence>
<evidence type="ECO:0000313" key="14">
    <source>
        <dbReference type="EMBL" id="RPB21569.1"/>
    </source>
</evidence>
<keyword evidence="4" id="KW-0347">Helicase</keyword>
<dbReference type="STRING" id="1051890.A0A3N4LJC3"/>
<dbReference type="SUPFAM" id="SSF158702">
    <property type="entry name" value="Sec63 N-terminal domain-like"/>
    <property type="match status" value="1"/>
</dbReference>
<dbReference type="Pfam" id="PF00271">
    <property type="entry name" value="Helicase_C"/>
    <property type="match status" value="1"/>
</dbReference>
<organism evidence="14 15">
    <name type="scientific">Terfezia boudieri ATCC MYA-4762</name>
    <dbReference type="NCBI Taxonomy" id="1051890"/>
    <lineage>
        <taxon>Eukaryota</taxon>
        <taxon>Fungi</taxon>
        <taxon>Dikarya</taxon>
        <taxon>Ascomycota</taxon>
        <taxon>Pezizomycotina</taxon>
        <taxon>Pezizomycetes</taxon>
        <taxon>Pezizales</taxon>
        <taxon>Pezizaceae</taxon>
        <taxon>Terfezia</taxon>
    </lineage>
</organism>
<feature type="region of interest" description="Disordered" evidence="11">
    <location>
        <begin position="62"/>
        <end position="125"/>
    </location>
</feature>
<dbReference type="GO" id="GO:0005524">
    <property type="term" value="F:ATP binding"/>
    <property type="evidence" value="ECO:0007669"/>
    <property type="project" value="UniProtKB-KW"/>
</dbReference>
<keyword evidence="5" id="KW-0067">ATP-binding</keyword>
<dbReference type="AlphaFoldDB" id="A0A3N4LJC3"/>
<dbReference type="SMART" id="SM00973">
    <property type="entry name" value="Sec63"/>
    <property type="match status" value="1"/>
</dbReference>
<dbReference type="Pfam" id="PF00270">
    <property type="entry name" value="DEAD"/>
    <property type="match status" value="1"/>
</dbReference>
<dbReference type="InterPro" id="IPR011545">
    <property type="entry name" value="DEAD/DEAH_box_helicase_dom"/>
</dbReference>
<sequence>MAHERLTLPTQPETDSRSSRRKSLTRPPHLDLCGFHCYQCLRSVINVISKLKARFAYVPKKTYGRRERSPITPTKDRSQLRRKRPAQPKSTCDPEKEFVDTPTPLGSRKRVRANQPKSLAPVAQGTSHGQGAIALGHAPPVVQGISLVPVTRLPDRLQQIFSIELFNAIQSTVFGAVYESNDNVVVSAPTGSGKTIIMELAICRLVDSMEQGSYKVIYQAPTKALCAEKKRDWDKKFSSLGLVCTELTGDTDFHQITNVKNGDVIITTPEKWDSMTRRWQDHKKLLQMVKLFLVDEIHMLKESRGATLEVVITRMKSIGADVRFIALSATVPNSQDIATWLGKNCAYPNTPAYEARFDEDFRPVKLQKFVYGYNNTNNDFMFDKSLDKMLPDVIKKHSARKPTMIFCSTRQMCQGTAKMLVEHWSKGEHLWPAPSKSFSFGDRDLQNTALCGVAFHHAGLDKNDRILVEKLFLEGSIFVICCTSTLAVGINMPAYLVILRNTNTFAEGRPKEYDDLEVMQMIGRAGRPQFDTAGVAVIMTKNENKDKYERMIAGTDLIESCLHENLVEHLNAEIGMGTITDVDSAKLWLKSTFLWARMKRNPSHYRIQGQTIVMDIEQKLEEICEKDVTHLQEASMVYQSQEGRLKCTPAGTAMATYYIKLETMKGLLALGPGSKTADILQAISEAQEFKDLRMRVNERMIFREINKGLGMKYPLKGDISTTAHKANILIQFELGSMEYPPGEAFQKYNNSLIQDKSFVFQHVHRLIRCLIDCLMESKDAVTLKNALAVARCLSAKCWEDSPNQLRQLDGIGPATVKKFAMANIRTLSDLMATEAHRVDMIASRNPPFGANVLKELANIPNFTITVTQITKTANRKDPVKVMCRADIGYTNKGVPSRFKGSMTIAYFLAECDGQLLDFRRIAVNKLQGGRDVRFTAEVVNPGQKIICYVSCENIVGTIKSAEIKLDIEPSLFPPTLKPTPTLPKGDNGASSNKWQKTSDFAPATLLIKQDVLSRSHNDAPSQDGDEYDDGYFAAAGVQIWEEPEEPLQLPNGNWACKHKCGNKSRCKHICCREGLERLPKMVKKATLIKRNPESSPPELAKCLKKGGIDFVDLATDDNSDPLINRMQTRVSMANCQPRFTYQSRIKPDLSILMANGKASKPEREEESQLPSPSL</sequence>
<dbReference type="PANTHER" id="PTHR47835:SF3">
    <property type="entry name" value="HELICASE FOR MEIOSIS 1"/>
    <property type="match status" value="1"/>
</dbReference>
<dbReference type="Gene3D" id="3.40.50.300">
    <property type="entry name" value="P-loop containing nucleotide triphosphate hydrolases"/>
    <property type="match status" value="2"/>
</dbReference>
<evidence type="ECO:0000256" key="6">
    <source>
        <dbReference type="ARBA" id="ARBA00023235"/>
    </source>
</evidence>
<evidence type="ECO:0000259" key="12">
    <source>
        <dbReference type="PROSITE" id="PS51192"/>
    </source>
</evidence>
<evidence type="ECO:0000259" key="13">
    <source>
        <dbReference type="PROSITE" id="PS51194"/>
    </source>
</evidence>
<dbReference type="Pfam" id="PF02889">
    <property type="entry name" value="Sec63"/>
    <property type="match status" value="1"/>
</dbReference>
<dbReference type="FunFam" id="1.10.10.10:FF:000012">
    <property type="entry name" value="U5 small nuclear ribonucleoprotein helicase"/>
    <property type="match status" value="1"/>
</dbReference>
<proteinExistence type="inferred from homology"/>
<dbReference type="FunFam" id="1.10.3380.10:FF:000012">
    <property type="entry name" value="DEAD/DEAH box DNA helicase"/>
    <property type="match status" value="1"/>
</dbReference>
<dbReference type="PANTHER" id="PTHR47835">
    <property type="entry name" value="HFM1, ATP DEPENDENT DNA HELICASE HOMOLOG"/>
    <property type="match status" value="1"/>
</dbReference>
<keyword evidence="3 14" id="KW-0378">Hydrolase</keyword>
<dbReference type="SMART" id="SM00490">
    <property type="entry name" value="HELICc"/>
    <property type="match status" value="1"/>
</dbReference>
<evidence type="ECO:0000313" key="15">
    <source>
        <dbReference type="Proteomes" id="UP000267821"/>
    </source>
</evidence>
<comment type="similarity">
    <text evidence="1">Belongs to the helicase family. SKI2 subfamily.</text>
</comment>
<keyword evidence="2" id="KW-0547">Nucleotide-binding</keyword>
<dbReference type="SUPFAM" id="SSF46785">
    <property type="entry name" value="Winged helix' DNA-binding domain"/>
    <property type="match status" value="1"/>
</dbReference>
<dbReference type="InterPro" id="IPR014001">
    <property type="entry name" value="Helicase_ATP-bd"/>
</dbReference>
<dbReference type="InterPro" id="IPR052247">
    <property type="entry name" value="Meiotic_Crossover_Helicase"/>
</dbReference>
<dbReference type="InterPro" id="IPR036390">
    <property type="entry name" value="WH_DNA-bd_sf"/>
</dbReference>
<dbReference type="InParanoid" id="A0A3N4LJC3"/>
<feature type="domain" description="Helicase C-terminal" evidence="13">
    <location>
        <begin position="389"/>
        <end position="574"/>
    </location>
</feature>
<dbReference type="OrthoDB" id="5575at2759"/>
<dbReference type="GO" id="GO:0043138">
    <property type="term" value="F:3'-5' DNA helicase activity"/>
    <property type="evidence" value="ECO:0007669"/>
    <property type="project" value="UniProtKB-EC"/>
</dbReference>
<dbReference type="SUPFAM" id="SSF52540">
    <property type="entry name" value="P-loop containing nucleoside triphosphate hydrolases"/>
    <property type="match status" value="1"/>
</dbReference>
<dbReference type="PROSITE" id="PS51194">
    <property type="entry name" value="HELICASE_CTER"/>
    <property type="match status" value="1"/>
</dbReference>
<dbReference type="Proteomes" id="UP000267821">
    <property type="component" value="Unassembled WGS sequence"/>
</dbReference>
<dbReference type="Gene3D" id="1.10.10.10">
    <property type="entry name" value="Winged helix-like DNA-binding domain superfamily/Winged helix DNA-binding domain"/>
    <property type="match status" value="1"/>
</dbReference>
<dbReference type="Gene3D" id="1.10.3380.10">
    <property type="entry name" value="Sec63 N-terminal domain-like domain"/>
    <property type="match status" value="1"/>
</dbReference>
<feature type="domain" description="Helicase ATP-binding" evidence="12">
    <location>
        <begin position="175"/>
        <end position="349"/>
    </location>
</feature>
<dbReference type="InterPro" id="IPR057842">
    <property type="entry name" value="WH_MER3"/>
</dbReference>
<dbReference type="InterPro" id="IPR036388">
    <property type="entry name" value="WH-like_DNA-bd_sf"/>
</dbReference>
<dbReference type="FunFam" id="3.40.50.300:FF:001076">
    <property type="entry name" value="ATP-dependent DNA helicase MER3"/>
    <property type="match status" value="1"/>
</dbReference>
<evidence type="ECO:0000256" key="7">
    <source>
        <dbReference type="ARBA" id="ARBA00023254"/>
    </source>
</evidence>
<accession>A0A3N4LJC3</accession>
<name>A0A3N4LJC3_9PEZI</name>
<dbReference type="InterPro" id="IPR027417">
    <property type="entry name" value="P-loop_NTPase"/>
</dbReference>
<dbReference type="Pfam" id="PF23445">
    <property type="entry name" value="WHD_SNRNP200"/>
    <property type="match status" value="1"/>
</dbReference>
<keyword evidence="6" id="KW-0413">Isomerase</keyword>
<dbReference type="GO" id="GO:0016787">
    <property type="term" value="F:hydrolase activity"/>
    <property type="evidence" value="ECO:0007669"/>
    <property type="project" value="UniProtKB-KW"/>
</dbReference>
<comment type="catalytic activity">
    <reaction evidence="8">
        <text>Couples ATP hydrolysis with the unwinding of duplex DNA by translocating in the 3'-5' direction.</text>
        <dbReference type="EC" id="5.6.2.4"/>
    </reaction>
</comment>
<evidence type="ECO:0000256" key="2">
    <source>
        <dbReference type="ARBA" id="ARBA00022741"/>
    </source>
</evidence>
<dbReference type="FunCoup" id="A0A3N4LJC3">
    <property type="interactions" value="396"/>
</dbReference>
<evidence type="ECO:0000256" key="11">
    <source>
        <dbReference type="SAM" id="MobiDB-lite"/>
    </source>
</evidence>
<evidence type="ECO:0000256" key="4">
    <source>
        <dbReference type="ARBA" id="ARBA00022806"/>
    </source>
</evidence>
<keyword evidence="7" id="KW-0469">Meiosis</keyword>
<evidence type="ECO:0000256" key="10">
    <source>
        <dbReference type="ARBA" id="ARBA00048988"/>
    </source>
</evidence>
<dbReference type="EMBL" id="ML121558">
    <property type="protein sequence ID" value="RPB21569.1"/>
    <property type="molecule type" value="Genomic_DNA"/>
</dbReference>
<dbReference type="InterPro" id="IPR004179">
    <property type="entry name" value="Sec63-dom"/>
</dbReference>
<gene>
    <name evidence="14" type="ORF">L211DRAFT_888835</name>
</gene>
<feature type="region of interest" description="Disordered" evidence="11">
    <location>
        <begin position="1152"/>
        <end position="1174"/>
    </location>
</feature>
<dbReference type="PROSITE" id="PS51192">
    <property type="entry name" value="HELICASE_ATP_BIND_1"/>
    <property type="match status" value="1"/>
</dbReference>
<evidence type="ECO:0000256" key="1">
    <source>
        <dbReference type="ARBA" id="ARBA00010140"/>
    </source>
</evidence>
<evidence type="ECO:0000256" key="8">
    <source>
        <dbReference type="ARBA" id="ARBA00034617"/>
    </source>
</evidence>
<reference evidence="14 15" key="1">
    <citation type="journal article" date="2018" name="Nat. Ecol. Evol.">
        <title>Pezizomycetes genomes reveal the molecular basis of ectomycorrhizal truffle lifestyle.</title>
        <authorList>
            <person name="Murat C."/>
            <person name="Payen T."/>
            <person name="Noel B."/>
            <person name="Kuo A."/>
            <person name="Morin E."/>
            <person name="Chen J."/>
            <person name="Kohler A."/>
            <person name="Krizsan K."/>
            <person name="Balestrini R."/>
            <person name="Da Silva C."/>
            <person name="Montanini B."/>
            <person name="Hainaut M."/>
            <person name="Levati E."/>
            <person name="Barry K.W."/>
            <person name="Belfiori B."/>
            <person name="Cichocki N."/>
            <person name="Clum A."/>
            <person name="Dockter R.B."/>
            <person name="Fauchery L."/>
            <person name="Guy J."/>
            <person name="Iotti M."/>
            <person name="Le Tacon F."/>
            <person name="Lindquist E.A."/>
            <person name="Lipzen A."/>
            <person name="Malagnac F."/>
            <person name="Mello A."/>
            <person name="Molinier V."/>
            <person name="Miyauchi S."/>
            <person name="Poulain J."/>
            <person name="Riccioni C."/>
            <person name="Rubini A."/>
            <person name="Sitrit Y."/>
            <person name="Splivallo R."/>
            <person name="Traeger S."/>
            <person name="Wang M."/>
            <person name="Zifcakova L."/>
            <person name="Wipf D."/>
            <person name="Zambonelli A."/>
            <person name="Paolocci F."/>
            <person name="Nowrousian M."/>
            <person name="Ottonello S."/>
            <person name="Baldrian P."/>
            <person name="Spatafora J.W."/>
            <person name="Henrissat B."/>
            <person name="Nagy L.G."/>
            <person name="Aury J.M."/>
            <person name="Wincker P."/>
            <person name="Grigoriev I.V."/>
            <person name="Bonfante P."/>
            <person name="Martin F.M."/>
        </authorList>
    </citation>
    <scope>NUCLEOTIDE SEQUENCE [LARGE SCALE GENOMIC DNA]</scope>
    <source>
        <strain evidence="14 15">ATCC MYA-4762</strain>
    </source>
</reference>
<dbReference type="CDD" id="cd18795">
    <property type="entry name" value="SF2_C_Ski2"/>
    <property type="match status" value="1"/>
</dbReference>
<evidence type="ECO:0000256" key="3">
    <source>
        <dbReference type="ARBA" id="ARBA00022801"/>
    </source>
</evidence>
<comment type="catalytic activity">
    <reaction evidence="10">
        <text>ATP + H2O = ADP + phosphate + H(+)</text>
        <dbReference type="Rhea" id="RHEA:13065"/>
        <dbReference type="ChEBI" id="CHEBI:15377"/>
        <dbReference type="ChEBI" id="CHEBI:15378"/>
        <dbReference type="ChEBI" id="CHEBI:30616"/>
        <dbReference type="ChEBI" id="CHEBI:43474"/>
        <dbReference type="ChEBI" id="CHEBI:456216"/>
        <dbReference type="EC" id="5.6.2.4"/>
    </reaction>
</comment>
<evidence type="ECO:0000256" key="5">
    <source>
        <dbReference type="ARBA" id="ARBA00022840"/>
    </source>
</evidence>